<name>A0A1I7IHW6_9FLAO</name>
<reference evidence="5 6" key="1">
    <citation type="submission" date="2016-10" db="EMBL/GenBank/DDBJ databases">
        <authorList>
            <person name="de Groot N.N."/>
        </authorList>
    </citation>
    <scope>NUCLEOTIDE SEQUENCE [LARGE SCALE GENOMIC DNA]</scope>
    <source>
        <strain evidence="5 6">CGMCC 1.12333</strain>
    </source>
</reference>
<evidence type="ECO:0000256" key="3">
    <source>
        <dbReference type="ARBA" id="ARBA00022840"/>
    </source>
</evidence>
<dbReference type="SUPFAM" id="SSF160467">
    <property type="entry name" value="PH0987 N-terminal domain-like"/>
    <property type="match status" value="1"/>
</dbReference>
<keyword evidence="3" id="KW-0067">ATP-binding</keyword>
<dbReference type="Proteomes" id="UP000199138">
    <property type="component" value="Unassembled WGS sequence"/>
</dbReference>
<sequence>MKLFKELTYKAFGDKAILIEWPVKIDPEILEDIIQLKSKIESELSSEIEEVVIAYNSITIIFKCSINHLDETIEVFKNLHLSESKINHHIKSLWKIPVCYDTTFGLDLEVLSETLQLSKEEIITLHTQPQYTVYFIGFLPGFLYLGGLDERLTMPRKATPRLQVEQGSVAIGGSQTGIYPMESAGGWNLIGKTPVPFFDSSKDNPCFAKSGDTIQFVPISMKEYKKICLEVEAGVYELENTLLHD</sequence>
<dbReference type="NCBIfam" id="TIGR00370">
    <property type="entry name" value="5-oxoprolinase subunit PxpB"/>
    <property type="match status" value="1"/>
</dbReference>
<dbReference type="InterPro" id="IPR003833">
    <property type="entry name" value="CT_C_D"/>
</dbReference>
<dbReference type="SMART" id="SM00796">
    <property type="entry name" value="AHS1"/>
    <property type="match status" value="1"/>
</dbReference>
<dbReference type="InterPro" id="IPR029000">
    <property type="entry name" value="Cyclophilin-like_dom_sf"/>
</dbReference>
<dbReference type="Gene3D" id="2.40.100.10">
    <property type="entry name" value="Cyclophilin-like"/>
    <property type="match status" value="1"/>
</dbReference>
<keyword evidence="2" id="KW-0378">Hydrolase</keyword>
<dbReference type="GO" id="GO:0005524">
    <property type="term" value="F:ATP binding"/>
    <property type="evidence" value="ECO:0007669"/>
    <property type="project" value="UniProtKB-KW"/>
</dbReference>
<dbReference type="Pfam" id="PF02682">
    <property type="entry name" value="CT_C_D"/>
    <property type="match status" value="1"/>
</dbReference>
<feature type="domain" description="Carboxyltransferase" evidence="4">
    <location>
        <begin position="7"/>
        <end position="208"/>
    </location>
</feature>
<accession>A0A1I7IHW6</accession>
<dbReference type="GO" id="GO:0016787">
    <property type="term" value="F:hydrolase activity"/>
    <property type="evidence" value="ECO:0007669"/>
    <property type="project" value="UniProtKB-KW"/>
</dbReference>
<evidence type="ECO:0000259" key="4">
    <source>
        <dbReference type="SMART" id="SM00796"/>
    </source>
</evidence>
<evidence type="ECO:0000256" key="2">
    <source>
        <dbReference type="ARBA" id="ARBA00022801"/>
    </source>
</evidence>
<dbReference type="AlphaFoldDB" id="A0A1I7IHW6"/>
<dbReference type="PANTHER" id="PTHR34698">
    <property type="entry name" value="5-OXOPROLINASE SUBUNIT B"/>
    <property type="match status" value="1"/>
</dbReference>
<proteinExistence type="predicted"/>
<keyword evidence="1" id="KW-0547">Nucleotide-binding</keyword>
<keyword evidence="6" id="KW-1185">Reference proteome</keyword>
<dbReference type="PANTHER" id="PTHR34698:SF2">
    <property type="entry name" value="5-OXOPROLINASE SUBUNIT B"/>
    <property type="match status" value="1"/>
</dbReference>
<protein>
    <submittedName>
        <fullName evidence="5">Inhibitor of KinA</fullName>
    </submittedName>
</protein>
<gene>
    <name evidence="5" type="ORF">SAMN05216480_11667</name>
</gene>
<organism evidence="5 6">
    <name type="scientific">Pustulibacterium marinum</name>
    <dbReference type="NCBI Taxonomy" id="1224947"/>
    <lineage>
        <taxon>Bacteria</taxon>
        <taxon>Pseudomonadati</taxon>
        <taxon>Bacteroidota</taxon>
        <taxon>Flavobacteriia</taxon>
        <taxon>Flavobacteriales</taxon>
        <taxon>Flavobacteriaceae</taxon>
        <taxon>Pustulibacterium</taxon>
    </lineage>
</organism>
<dbReference type="InterPro" id="IPR010016">
    <property type="entry name" value="PxpB"/>
</dbReference>
<evidence type="ECO:0000313" key="6">
    <source>
        <dbReference type="Proteomes" id="UP000199138"/>
    </source>
</evidence>
<dbReference type="Gene3D" id="3.30.1360.40">
    <property type="match status" value="1"/>
</dbReference>
<evidence type="ECO:0000256" key="1">
    <source>
        <dbReference type="ARBA" id="ARBA00022741"/>
    </source>
</evidence>
<dbReference type="SUPFAM" id="SSF50891">
    <property type="entry name" value="Cyclophilin-like"/>
    <property type="match status" value="1"/>
</dbReference>
<evidence type="ECO:0000313" key="5">
    <source>
        <dbReference type="EMBL" id="SFU72513.1"/>
    </source>
</evidence>
<dbReference type="STRING" id="1224947.SAMN05216480_11667"/>
<dbReference type="EMBL" id="FPBK01000016">
    <property type="protein sequence ID" value="SFU72513.1"/>
    <property type="molecule type" value="Genomic_DNA"/>
</dbReference>